<reference evidence="2 3" key="1">
    <citation type="submission" date="2021-06" db="EMBL/GenBank/DDBJ databases">
        <title>Caerostris extrusa draft genome.</title>
        <authorList>
            <person name="Kono N."/>
            <person name="Arakawa K."/>
        </authorList>
    </citation>
    <scope>NUCLEOTIDE SEQUENCE [LARGE SCALE GENOMIC DNA]</scope>
</reference>
<keyword evidence="3" id="KW-1185">Reference proteome</keyword>
<name>A0AAV4W741_CAEEX</name>
<dbReference type="EMBL" id="BPLR01015736">
    <property type="protein sequence ID" value="GIY78281.1"/>
    <property type="molecule type" value="Genomic_DNA"/>
</dbReference>
<evidence type="ECO:0000313" key="3">
    <source>
        <dbReference type="Proteomes" id="UP001054945"/>
    </source>
</evidence>
<protein>
    <submittedName>
        <fullName evidence="2">Uncharacterized protein</fullName>
    </submittedName>
</protein>
<proteinExistence type="predicted"/>
<organism evidence="2 3">
    <name type="scientific">Caerostris extrusa</name>
    <name type="common">Bark spider</name>
    <name type="synonym">Caerostris bankana</name>
    <dbReference type="NCBI Taxonomy" id="172846"/>
    <lineage>
        <taxon>Eukaryota</taxon>
        <taxon>Metazoa</taxon>
        <taxon>Ecdysozoa</taxon>
        <taxon>Arthropoda</taxon>
        <taxon>Chelicerata</taxon>
        <taxon>Arachnida</taxon>
        <taxon>Araneae</taxon>
        <taxon>Araneomorphae</taxon>
        <taxon>Entelegynae</taxon>
        <taxon>Araneoidea</taxon>
        <taxon>Araneidae</taxon>
        <taxon>Caerostris</taxon>
    </lineage>
</organism>
<sequence length="84" mass="9398">MKNPSKSVSQSQQKKYLCGMDRCSRKKSFADSRPSESIGGLAGSSKFEEGKEYRKRFPTRNKDKLQSKPAVVLAPILPAMFTVK</sequence>
<comment type="caution">
    <text evidence="2">The sequence shown here is derived from an EMBL/GenBank/DDBJ whole genome shotgun (WGS) entry which is preliminary data.</text>
</comment>
<dbReference type="AlphaFoldDB" id="A0AAV4W741"/>
<feature type="region of interest" description="Disordered" evidence="1">
    <location>
        <begin position="26"/>
        <end position="65"/>
    </location>
</feature>
<gene>
    <name evidence="2" type="ORF">CEXT_626371</name>
</gene>
<dbReference type="Proteomes" id="UP001054945">
    <property type="component" value="Unassembled WGS sequence"/>
</dbReference>
<accession>A0AAV4W741</accession>
<evidence type="ECO:0000313" key="2">
    <source>
        <dbReference type="EMBL" id="GIY78281.1"/>
    </source>
</evidence>
<evidence type="ECO:0000256" key="1">
    <source>
        <dbReference type="SAM" id="MobiDB-lite"/>
    </source>
</evidence>